<sequence>MSMLHALMLNHSQFEPPVLKRLQVPPILGHRSQIDESFQAPCRFFHLSQNVLSSRAHRVPTWKNLASIPFAARQEHTTVFLPPSTIAILGGIIPSNGSDSIIPVETVPLMQFYSIPDDTWTSRAPVPRALNHLNVAVVKGKIYVLGGLTESGNATTRAWSAVSDSWVYDPIVDTWESVLAMPLNEARGSAAVGVYDGKIYLAGGMTMLELFGNRTQDTVSIVSIYDTRNRTWLTVPKPAKQIPEGRDHAGAAVIGSRMYILGGRNHAQLNVKDTVFILDLCNLEAGWRTSDERMPTARGGVTAGTIGRKIYTFGGEGNPAAENKVFDEVEVYDTVANRWESVGTMVVPRHGTYAVGVGRGVYIPGGGVVQGGAPVADFNVFIP</sequence>
<dbReference type="InterPro" id="IPR006652">
    <property type="entry name" value="Kelch_1"/>
</dbReference>
<dbReference type="EMBL" id="MU006327">
    <property type="protein sequence ID" value="KAF2847316.1"/>
    <property type="molecule type" value="Genomic_DNA"/>
</dbReference>
<dbReference type="SMART" id="SM00612">
    <property type="entry name" value="Kelch"/>
    <property type="match status" value="3"/>
</dbReference>
<gene>
    <name evidence="1" type="ORF">T440DRAFT_501269</name>
</gene>
<dbReference type="SUPFAM" id="SSF117281">
    <property type="entry name" value="Kelch motif"/>
    <property type="match status" value="1"/>
</dbReference>
<dbReference type="PANTHER" id="PTHR45632">
    <property type="entry name" value="LD33804P"/>
    <property type="match status" value="1"/>
</dbReference>
<evidence type="ECO:0000313" key="1">
    <source>
        <dbReference type="EMBL" id="KAF2847316.1"/>
    </source>
</evidence>
<organism evidence="1 2">
    <name type="scientific">Plenodomus tracheiphilus IPT5</name>
    <dbReference type="NCBI Taxonomy" id="1408161"/>
    <lineage>
        <taxon>Eukaryota</taxon>
        <taxon>Fungi</taxon>
        <taxon>Dikarya</taxon>
        <taxon>Ascomycota</taxon>
        <taxon>Pezizomycotina</taxon>
        <taxon>Dothideomycetes</taxon>
        <taxon>Pleosporomycetidae</taxon>
        <taxon>Pleosporales</taxon>
        <taxon>Pleosporineae</taxon>
        <taxon>Leptosphaeriaceae</taxon>
        <taxon>Plenodomus</taxon>
    </lineage>
</organism>
<dbReference type="Pfam" id="PF24681">
    <property type="entry name" value="Kelch_KLHDC2_KLHL20_DRC7"/>
    <property type="match status" value="1"/>
</dbReference>
<protein>
    <submittedName>
        <fullName evidence="1">Galactose oxidase</fullName>
    </submittedName>
</protein>
<dbReference type="InterPro" id="IPR015915">
    <property type="entry name" value="Kelch-typ_b-propeller"/>
</dbReference>
<dbReference type="PANTHER" id="PTHR45632:SF24">
    <property type="entry name" value="GALACTOSE OXIDASE"/>
    <property type="match status" value="1"/>
</dbReference>
<reference evidence="1" key="1">
    <citation type="submission" date="2020-01" db="EMBL/GenBank/DDBJ databases">
        <authorList>
            <consortium name="DOE Joint Genome Institute"/>
            <person name="Haridas S."/>
            <person name="Albert R."/>
            <person name="Binder M."/>
            <person name="Bloem J."/>
            <person name="Labutti K."/>
            <person name="Salamov A."/>
            <person name="Andreopoulos B."/>
            <person name="Baker S.E."/>
            <person name="Barry K."/>
            <person name="Bills G."/>
            <person name="Bluhm B.H."/>
            <person name="Cannon C."/>
            <person name="Castanera R."/>
            <person name="Culley D.E."/>
            <person name="Daum C."/>
            <person name="Ezra D."/>
            <person name="Gonzalez J.B."/>
            <person name="Henrissat B."/>
            <person name="Kuo A."/>
            <person name="Liang C."/>
            <person name="Lipzen A."/>
            <person name="Lutzoni F."/>
            <person name="Magnuson J."/>
            <person name="Mondo S."/>
            <person name="Nolan M."/>
            <person name="Ohm R."/>
            <person name="Pangilinan J."/>
            <person name="Park H.-J."/>
            <person name="Ramirez L."/>
            <person name="Alfaro M."/>
            <person name="Sun H."/>
            <person name="Tritt A."/>
            <person name="Yoshinaga Y."/>
            <person name="Zwiers L.-H."/>
            <person name="Turgeon B.G."/>
            <person name="Goodwin S.B."/>
            <person name="Spatafora J.W."/>
            <person name="Crous P.W."/>
            <person name="Grigoriev I.V."/>
        </authorList>
    </citation>
    <scope>NUCLEOTIDE SEQUENCE</scope>
    <source>
        <strain evidence="1">IPT5</strain>
    </source>
</reference>
<proteinExistence type="predicted"/>
<dbReference type="Gene3D" id="2.120.10.80">
    <property type="entry name" value="Kelch-type beta propeller"/>
    <property type="match status" value="2"/>
</dbReference>
<evidence type="ECO:0000313" key="2">
    <source>
        <dbReference type="Proteomes" id="UP000799423"/>
    </source>
</evidence>
<accession>A0A6A7AVL1</accession>
<dbReference type="AlphaFoldDB" id="A0A6A7AVL1"/>
<name>A0A6A7AVL1_9PLEO</name>
<dbReference type="Proteomes" id="UP000799423">
    <property type="component" value="Unassembled WGS sequence"/>
</dbReference>
<keyword evidence="2" id="KW-1185">Reference proteome</keyword>
<dbReference type="Pfam" id="PF01344">
    <property type="entry name" value="Kelch_1"/>
    <property type="match status" value="1"/>
</dbReference>
<dbReference type="OrthoDB" id="45365at2759"/>